<dbReference type="InterPro" id="IPR001245">
    <property type="entry name" value="Ser-Thr/Tyr_kinase_cat_dom"/>
</dbReference>
<dbReference type="VEuPathDB" id="FungiDB:BD410DRAFT_871715"/>
<feature type="domain" description="Protein kinase" evidence="5">
    <location>
        <begin position="141"/>
        <end position="424"/>
    </location>
</feature>
<dbReference type="Pfam" id="PF07714">
    <property type="entry name" value="PK_Tyr_Ser-Thr"/>
    <property type="match status" value="1"/>
</dbReference>
<dbReference type="AlphaFoldDB" id="A0A4Y7PYU2"/>
<dbReference type="OrthoDB" id="4062651at2759"/>
<dbReference type="InterPro" id="IPR051681">
    <property type="entry name" value="Ser/Thr_Kinases-Pseudokinases"/>
</dbReference>
<keyword evidence="7" id="KW-1185">Reference proteome</keyword>
<organism evidence="6 7">
    <name type="scientific">Rickenella mellea</name>
    <dbReference type="NCBI Taxonomy" id="50990"/>
    <lineage>
        <taxon>Eukaryota</taxon>
        <taxon>Fungi</taxon>
        <taxon>Dikarya</taxon>
        <taxon>Basidiomycota</taxon>
        <taxon>Agaricomycotina</taxon>
        <taxon>Agaricomycetes</taxon>
        <taxon>Hymenochaetales</taxon>
        <taxon>Rickenellaceae</taxon>
        <taxon>Rickenella</taxon>
    </lineage>
</organism>
<dbReference type="GO" id="GO:0005524">
    <property type="term" value="F:ATP binding"/>
    <property type="evidence" value="ECO:0007669"/>
    <property type="project" value="UniProtKB-KW"/>
</dbReference>
<evidence type="ECO:0000256" key="2">
    <source>
        <dbReference type="ARBA" id="ARBA00022741"/>
    </source>
</evidence>
<gene>
    <name evidence="6" type="ORF">BD410DRAFT_871715</name>
</gene>
<dbReference type="PANTHER" id="PTHR44329">
    <property type="entry name" value="SERINE/THREONINE-PROTEIN KINASE TNNI3K-RELATED"/>
    <property type="match status" value="1"/>
</dbReference>
<evidence type="ECO:0000256" key="4">
    <source>
        <dbReference type="ARBA" id="ARBA00022840"/>
    </source>
</evidence>
<dbReference type="STRING" id="50990.A0A4Y7PYU2"/>
<dbReference type="InterPro" id="IPR008266">
    <property type="entry name" value="Tyr_kinase_AS"/>
</dbReference>
<reference evidence="6 7" key="1">
    <citation type="submission" date="2018-06" db="EMBL/GenBank/DDBJ databases">
        <title>A transcriptomic atlas of mushroom development highlights an independent origin of complex multicellularity.</title>
        <authorList>
            <consortium name="DOE Joint Genome Institute"/>
            <person name="Krizsan K."/>
            <person name="Almasi E."/>
            <person name="Merenyi Z."/>
            <person name="Sahu N."/>
            <person name="Viragh M."/>
            <person name="Koszo T."/>
            <person name="Mondo S."/>
            <person name="Kiss B."/>
            <person name="Balint B."/>
            <person name="Kues U."/>
            <person name="Barry K."/>
            <person name="Hegedus J.C."/>
            <person name="Henrissat B."/>
            <person name="Johnson J."/>
            <person name="Lipzen A."/>
            <person name="Ohm R."/>
            <person name="Nagy I."/>
            <person name="Pangilinan J."/>
            <person name="Yan J."/>
            <person name="Xiong Y."/>
            <person name="Grigoriev I.V."/>
            <person name="Hibbett D.S."/>
            <person name="Nagy L.G."/>
        </authorList>
    </citation>
    <scope>NUCLEOTIDE SEQUENCE [LARGE SCALE GENOMIC DNA]</scope>
    <source>
        <strain evidence="6 7">SZMC22713</strain>
    </source>
</reference>
<proteinExistence type="predicted"/>
<keyword evidence="2" id="KW-0547">Nucleotide-binding</keyword>
<evidence type="ECO:0000256" key="1">
    <source>
        <dbReference type="ARBA" id="ARBA00022679"/>
    </source>
</evidence>
<name>A0A4Y7PYU2_9AGAM</name>
<accession>A0A4Y7PYU2</accession>
<dbReference type="InterPro" id="IPR011009">
    <property type="entry name" value="Kinase-like_dom_sf"/>
</dbReference>
<dbReference type="Gene3D" id="1.10.510.10">
    <property type="entry name" value="Transferase(Phosphotransferase) domain 1"/>
    <property type="match status" value="1"/>
</dbReference>
<dbReference type="SUPFAM" id="SSF56112">
    <property type="entry name" value="Protein kinase-like (PK-like)"/>
    <property type="match status" value="1"/>
</dbReference>
<evidence type="ECO:0000259" key="5">
    <source>
        <dbReference type="PROSITE" id="PS50011"/>
    </source>
</evidence>
<dbReference type="PROSITE" id="PS00109">
    <property type="entry name" value="PROTEIN_KINASE_TYR"/>
    <property type="match status" value="1"/>
</dbReference>
<dbReference type="PROSITE" id="PS50011">
    <property type="entry name" value="PROTEIN_KINASE_DOM"/>
    <property type="match status" value="1"/>
</dbReference>
<keyword evidence="3 6" id="KW-0418">Kinase</keyword>
<keyword evidence="1" id="KW-0808">Transferase</keyword>
<dbReference type="Proteomes" id="UP000294933">
    <property type="component" value="Unassembled WGS sequence"/>
</dbReference>
<dbReference type="GO" id="GO:0004674">
    <property type="term" value="F:protein serine/threonine kinase activity"/>
    <property type="evidence" value="ECO:0007669"/>
    <property type="project" value="TreeGrafter"/>
</dbReference>
<evidence type="ECO:0000313" key="6">
    <source>
        <dbReference type="EMBL" id="TDL20573.1"/>
    </source>
</evidence>
<evidence type="ECO:0000256" key="3">
    <source>
        <dbReference type="ARBA" id="ARBA00022777"/>
    </source>
</evidence>
<dbReference type="PANTHER" id="PTHR44329:SF288">
    <property type="entry name" value="MITOGEN-ACTIVATED PROTEIN KINASE KINASE KINASE 20"/>
    <property type="match status" value="1"/>
</dbReference>
<dbReference type="EMBL" id="ML170187">
    <property type="protein sequence ID" value="TDL20573.1"/>
    <property type="molecule type" value="Genomic_DNA"/>
</dbReference>
<sequence>MPFIVRPSMSEGFGASNTSACPSLNIERYLFRYDLILIDGQQLVQPEIRRGQKLMINQALNRDLIDLSALVERTISSTAMRDIILSLSESDIQRLMGVLQMLIEAELVPVPSKRTFERFIGTIVKQRNLFPDSLFVTNAKRIGRNPQSGGGFADVWRGELQGKPIAMKVLRMYQFGKSQLENVHQKFCEEAWLWQRLKHQNVLPFYGVCKDEFSPMLAMISPWMENGNLVTYLQEHNLNAFDRRGIVQGVATGLHFLHSLKPVVVHGDLRAGNVLIDSGGEPRIADFGLARIIDSQASSVVATSFNGKGTMRWQAPELLNASRFGVENNGVTTKSDVYAFACVCWEIFTGQVPFSNLRDGEVILAVAVNDKRPSRPTDPATSCGLDDEHWKLMKSCWATQPVDRPSMEELLGGRGIVSNRNRYVLASAFWENFFILYSPAS</sequence>
<keyword evidence="4" id="KW-0067">ATP-binding</keyword>
<evidence type="ECO:0000313" key="7">
    <source>
        <dbReference type="Proteomes" id="UP000294933"/>
    </source>
</evidence>
<dbReference type="InterPro" id="IPR000719">
    <property type="entry name" value="Prot_kinase_dom"/>
</dbReference>
<protein>
    <submittedName>
        <fullName evidence="6">Kinase-like protein</fullName>
    </submittedName>
</protein>